<sequence length="81" mass="9667">MRFFEWLFLKEKPFRSIDFLTLNIDSDIANSDSLNLSIKCGNQHRQITFKKDAYLDNSKITFRSTKIFIFFWNSFDIVDCA</sequence>
<evidence type="ECO:0000313" key="1">
    <source>
        <dbReference type="EMBL" id="RNA40348.1"/>
    </source>
</evidence>
<dbReference type="EMBL" id="REGN01000651">
    <property type="protein sequence ID" value="RNA40348.1"/>
    <property type="molecule type" value="Genomic_DNA"/>
</dbReference>
<dbReference type="AlphaFoldDB" id="A0A3M7SXM4"/>
<gene>
    <name evidence="1" type="ORF">BpHYR1_042489</name>
</gene>
<evidence type="ECO:0000313" key="2">
    <source>
        <dbReference type="Proteomes" id="UP000276133"/>
    </source>
</evidence>
<accession>A0A3M7SXM4</accession>
<keyword evidence="2" id="KW-1185">Reference proteome</keyword>
<comment type="caution">
    <text evidence="1">The sequence shown here is derived from an EMBL/GenBank/DDBJ whole genome shotgun (WGS) entry which is preliminary data.</text>
</comment>
<protein>
    <submittedName>
        <fullName evidence="1">Uncharacterized protein</fullName>
    </submittedName>
</protein>
<name>A0A3M7SXM4_BRAPC</name>
<dbReference type="Proteomes" id="UP000276133">
    <property type="component" value="Unassembled WGS sequence"/>
</dbReference>
<proteinExistence type="predicted"/>
<reference evidence="1 2" key="1">
    <citation type="journal article" date="2018" name="Sci. Rep.">
        <title>Genomic signatures of local adaptation to the degree of environmental predictability in rotifers.</title>
        <authorList>
            <person name="Franch-Gras L."/>
            <person name="Hahn C."/>
            <person name="Garcia-Roger E.M."/>
            <person name="Carmona M.J."/>
            <person name="Serra M."/>
            <person name="Gomez A."/>
        </authorList>
    </citation>
    <scope>NUCLEOTIDE SEQUENCE [LARGE SCALE GENOMIC DNA]</scope>
    <source>
        <strain evidence="1">HYR1</strain>
    </source>
</reference>
<organism evidence="1 2">
    <name type="scientific">Brachionus plicatilis</name>
    <name type="common">Marine rotifer</name>
    <name type="synonym">Brachionus muelleri</name>
    <dbReference type="NCBI Taxonomy" id="10195"/>
    <lineage>
        <taxon>Eukaryota</taxon>
        <taxon>Metazoa</taxon>
        <taxon>Spiralia</taxon>
        <taxon>Gnathifera</taxon>
        <taxon>Rotifera</taxon>
        <taxon>Eurotatoria</taxon>
        <taxon>Monogononta</taxon>
        <taxon>Pseudotrocha</taxon>
        <taxon>Ploima</taxon>
        <taxon>Brachionidae</taxon>
        <taxon>Brachionus</taxon>
    </lineage>
</organism>